<dbReference type="PANTHER" id="PTHR43316">
    <property type="entry name" value="HYDROLASE, HALOACID DELAHOGENASE-RELATED"/>
    <property type="match status" value="1"/>
</dbReference>
<dbReference type="SFLD" id="SFLDG01129">
    <property type="entry name" value="C1.5:_HAD__Beta-PGM__Phosphata"/>
    <property type="match status" value="1"/>
</dbReference>
<keyword evidence="3" id="KW-1185">Reference proteome</keyword>
<dbReference type="Pfam" id="PF00702">
    <property type="entry name" value="Hydrolase"/>
    <property type="match status" value="1"/>
</dbReference>
<dbReference type="PANTHER" id="PTHR43316:SF3">
    <property type="entry name" value="HALOACID DEHALOGENASE, TYPE II (AFU_ORTHOLOGUE AFUA_2G07750)-RELATED"/>
    <property type="match status" value="1"/>
</dbReference>
<organism evidence="2 3">
    <name type="scientific">Kribbella orskensis</name>
    <dbReference type="NCBI Taxonomy" id="2512216"/>
    <lineage>
        <taxon>Bacteria</taxon>
        <taxon>Bacillati</taxon>
        <taxon>Actinomycetota</taxon>
        <taxon>Actinomycetes</taxon>
        <taxon>Propionibacteriales</taxon>
        <taxon>Kribbellaceae</taxon>
        <taxon>Kribbella</taxon>
    </lineage>
</organism>
<dbReference type="SUPFAM" id="SSF56784">
    <property type="entry name" value="HAD-like"/>
    <property type="match status" value="1"/>
</dbReference>
<keyword evidence="1" id="KW-0378">Hydrolase</keyword>
<proteinExistence type="predicted"/>
<protein>
    <submittedName>
        <fullName evidence="2">2-haloacid dehalogenase</fullName>
    </submittedName>
</protein>
<dbReference type="Proteomes" id="UP000295818">
    <property type="component" value="Unassembled WGS sequence"/>
</dbReference>
<evidence type="ECO:0000256" key="1">
    <source>
        <dbReference type="ARBA" id="ARBA00022801"/>
    </source>
</evidence>
<dbReference type="InterPro" id="IPR051540">
    <property type="entry name" value="S-2-haloacid_dehalogenase"/>
</dbReference>
<accession>A0ABY2BIX5</accession>
<dbReference type="InterPro" id="IPR006328">
    <property type="entry name" value="2-HAD"/>
</dbReference>
<dbReference type="InterPro" id="IPR036412">
    <property type="entry name" value="HAD-like_sf"/>
</dbReference>
<dbReference type="SFLD" id="SFLDS00003">
    <property type="entry name" value="Haloacid_Dehalogenase"/>
    <property type="match status" value="1"/>
</dbReference>
<evidence type="ECO:0000313" key="2">
    <source>
        <dbReference type="EMBL" id="TCO21875.1"/>
    </source>
</evidence>
<dbReference type="RefSeq" id="WP_132190416.1">
    <property type="nucleotide sequence ID" value="NZ_SLWM01000007.1"/>
</dbReference>
<dbReference type="Gene3D" id="3.40.50.1000">
    <property type="entry name" value="HAD superfamily/HAD-like"/>
    <property type="match status" value="1"/>
</dbReference>
<comment type="caution">
    <text evidence="2">The sequence shown here is derived from an EMBL/GenBank/DDBJ whole genome shotgun (WGS) entry which is preliminary data.</text>
</comment>
<dbReference type="InterPro" id="IPR023214">
    <property type="entry name" value="HAD_sf"/>
</dbReference>
<dbReference type="InterPro" id="IPR023198">
    <property type="entry name" value="PGP-like_dom2"/>
</dbReference>
<name>A0ABY2BIX5_9ACTN</name>
<evidence type="ECO:0000313" key="3">
    <source>
        <dbReference type="Proteomes" id="UP000295818"/>
    </source>
</evidence>
<gene>
    <name evidence="2" type="ORF">EV644_107197</name>
</gene>
<reference evidence="2 3" key="1">
    <citation type="journal article" date="2015" name="Stand. Genomic Sci.">
        <title>Genomic Encyclopedia of Bacterial and Archaeal Type Strains, Phase III: the genomes of soil and plant-associated and newly described type strains.</title>
        <authorList>
            <person name="Whitman W.B."/>
            <person name="Woyke T."/>
            <person name="Klenk H.P."/>
            <person name="Zhou Y."/>
            <person name="Lilburn T.G."/>
            <person name="Beck B.J."/>
            <person name="De Vos P."/>
            <person name="Vandamme P."/>
            <person name="Eisen J.A."/>
            <person name="Garrity G."/>
            <person name="Hugenholtz P."/>
            <person name="Kyrpides N.C."/>
        </authorList>
    </citation>
    <scope>NUCLEOTIDE SEQUENCE [LARGE SCALE GENOMIC DNA]</scope>
    <source>
        <strain evidence="2 3">VKM Ac-2538</strain>
    </source>
</reference>
<sequence>MTAIRPEVLVLDVNETLSEMESLRSRFEGAGLPGESLDTWFAATLRDGFALTAAGSYGAFRTIGADVLRSMLAGAGLAPDEATIGGVLFGFGELRVHPDVASGLRRIHDLGVRLVTLTNGAASMSERMFAEAGVLPLLEHRLDVESPGRWKPHPAAYQYAAEVCGVEVERMALVAVHPWDIDGARRAGLQGFYLDRRATPYPEAFLAPDLVVPDLLALAKALEAR</sequence>
<dbReference type="Gene3D" id="1.10.150.240">
    <property type="entry name" value="Putative phosphatase, domain 2"/>
    <property type="match status" value="1"/>
</dbReference>
<dbReference type="NCBIfam" id="TIGR01428">
    <property type="entry name" value="HAD_type_II"/>
    <property type="match status" value="1"/>
</dbReference>
<dbReference type="EMBL" id="SLWM01000007">
    <property type="protein sequence ID" value="TCO21875.1"/>
    <property type="molecule type" value="Genomic_DNA"/>
</dbReference>